<dbReference type="Gene3D" id="1.10.1200.10">
    <property type="entry name" value="ACP-like"/>
    <property type="match status" value="1"/>
</dbReference>
<organism evidence="1 2">
    <name type="scientific">Hymenobacter amundsenii</name>
    <dbReference type="NCBI Taxonomy" id="2006685"/>
    <lineage>
        <taxon>Bacteria</taxon>
        <taxon>Pseudomonadati</taxon>
        <taxon>Bacteroidota</taxon>
        <taxon>Cytophagia</taxon>
        <taxon>Cytophagales</taxon>
        <taxon>Hymenobacteraceae</taxon>
        <taxon>Hymenobacter</taxon>
    </lineage>
</organism>
<sequence>MGLDSVELICEVESYFQVAIPDPLAETIATVGELAVAVTHLRGLPPAAHRTAAHTRLLEQVLRCLSADAPAATAATPLAELGLLQSGQPVRRQLADCLMLKLPLVPSPPVFSVPGWLRSLFGPRYPAPPLPSWARATLADFTDWLLAAHYRTLLPVPASLYEVQQAVIGLTADQCGLNVSEIQLTDRFTSDLGID</sequence>
<protein>
    <recommendedName>
        <fullName evidence="3">Carrier domain-containing protein</fullName>
    </recommendedName>
</protein>
<evidence type="ECO:0008006" key="3">
    <source>
        <dbReference type="Google" id="ProtNLM"/>
    </source>
</evidence>
<evidence type="ECO:0000313" key="1">
    <source>
        <dbReference type="EMBL" id="OWP62649.1"/>
    </source>
</evidence>
<comment type="caution">
    <text evidence="1">The sequence shown here is derived from an EMBL/GenBank/DDBJ whole genome shotgun (WGS) entry which is preliminary data.</text>
</comment>
<reference evidence="1 2" key="1">
    <citation type="submission" date="2017-06" db="EMBL/GenBank/DDBJ databases">
        <title>Hymenobacter amundsenii sp. nov. isolated from regoliths in Antarctica.</title>
        <authorList>
            <person name="Sedlacek I."/>
            <person name="Kralova S."/>
            <person name="Pantucek R."/>
            <person name="Svec P."/>
            <person name="Holochova P."/>
            <person name="Stankova E."/>
            <person name="Vrbovska V."/>
            <person name="Busse H.-J."/>
        </authorList>
    </citation>
    <scope>NUCLEOTIDE SEQUENCE [LARGE SCALE GENOMIC DNA]</scope>
    <source>
        <strain evidence="1 2">CCM 8682</strain>
    </source>
</reference>
<proteinExistence type="predicted"/>
<dbReference type="EMBL" id="NIRR01000021">
    <property type="protein sequence ID" value="OWP62649.1"/>
    <property type="molecule type" value="Genomic_DNA"/>
</dbReference>
<keyword evidence="2" id="KW-1185">Reference proteome</keyword>
<dbReference type="Proteomes" id="UP000197277">
    <property type="component" value="Unassembled WGS sequence"/>
</dbReference>
<evidence type="ECO:0000313" key="2">
    <source>
        <dbReference type="Proteomes" id="UP000197277"/>
    </source>
</evidence>
<dbReference type="AlphaFoldDB" id="A0A246FJC6"/>
<dbReference type="InterPro" id="IPR036736">
    <property type="entry name" value="ACP-like_sf"/>
</dbReference>
<accession>A0A246FJC6</accession>
<gene>
    <name evidence="1" type="ORF">CDA63_12800</name>
</gene>
<name>A0A246FJC6_9BACT</name>